<dbReference type="STRING" id="555874.SAMN04488065_1458"/>
<evidence type="ECO:0000256" key="12">
    <source>
        <dbReference type="ARBA" id="ARBA00022777"/>
    </source>
</evidence>
<dbReference type="GO" id="GO:0008531">
    <property type="term" value="F:riboflavin kinase activity"/>
    <property type="evidence" value="ECO:0007669"/>
    <property type="project" value="InterPro"/>
</dbReference>
<keyword evidence="10" id="KW-0479">Metal-binding</keyword>
<dbReference type="GO" id="GO:0000166">
    <property type="term" value="F:nucleotide binding"/>
    <property type="evidence" value="ECO:0007669"/>
    <property type="project" value="UniProtKB-KW"/>
</dbReference>
<comment type="catalytic activity">
    <reaction evidence="17">
        <text>riboflavin + CTP = CDP + FMN + H(+)</text>
        <dbReference type="Rhea" id="RHEA:25021"/>
        <dbReference type="ChEBI" id="CHEBI:15378"/>
        <dbReference type="ChEBI" id="CHEBI:37563"/>
        <dbReference type="ChEBI" id="CHEBI:57986"/>
        <dbReference type="ChEBI" id="CHEBI:58069"/>
        <dbReference type="ChEBI" id="CHEBI:58210"/>
        <dbReference type="EC" id="2.7.1.161"/>
    </reaction>
</comment>
<evidence type="ECO:0000313" key="20">
    <source>
        <dbReference type="Proteomes" id="UP000236755"/>
    </source>
</evidence>
<dbReference type="Gene3D" id="2.40.30.30">
    <property type="entry name" value="Riboflavin kinase-like"/>
    <property type="match status" value="1"/>
</dbReference>
<dbReference type="RefSeq" id="WP_092633338.1">
    <property type="nucleotide sequence ID" value="NZ_FNQT01000001.1"/>
</dbReference>
<dbReference type="OrthoDB" id="30955at2157"/>
<comment type="cofactor">
    <cofactor evidence="1">
        <name>Mg(2+)</name>
        <dbReference type="ChEBI" id="CHEBI:18420"/>
    </cofactor>
</comment>
<proteinExistence type="inferred from homology"/>
<keyword evidence="11" id="KW-0547">Nucleotide-binding</keyword>
<keyword evidence="7" id="KW-0285">Flavoprotein</keyword>
<dbReference type="Pfam" id="PF01982">
    <property type="entry name" value="CTP-dep_RFKase"/>
    <property type="match status" value="1"/>
</dbReference>
<dbReference type="Proteomes" id="UP000236755">
    <property type="component" value="Unassembled WGS sequence"/>
</dbReference>
<dbReference type="InterPro" id="IPR023465">
    <property type="entry name" value="Riboflavin_kinase_dom_sf"/>
</dbReference>
<evidence type="ECO:0000256" key="15">
    <source>
        <dbReference type="ARBA" id="ARBA00030544"/>
    </source>
</evidence>
<evidence type="ECO:0000256" key="6">
    <source>
        <dbReference type="ARBA" id="ARBA00017394"/>
    </source>
</evidence>
<evidence type="ECO:0000256" key="4">
    <source>
        <dbReference type="ARBA" id="ARBA00006428"/>
    </source>
</evidence>
<keyword evidence="20" id="KW-1185">Reference proteome</keyword>
<reference evidence="19 20" key="1">
    <citation type="submission" date="2016-10" db="EMBL/GenBank/DDBJ databases">
        <authorList>
            <person name="de Groot N.N."/>
        </authorList>
    </citation>
    <scope>NUCLEOTIDE SEQUENCE [LARGE SCALE GENOMIC DNA]</scope>
    <source>
        <strain evidence="19 20">CGMCC 1.8712</strain>
    </source>
</reference>
<sequence length="236" mass="25327">MAETAAATTVGPDELAALKQVALDGGLDGRTKLSCSGLAEHLDASAQTASRRLQRLDDAGLVDRDVLADGQRVTVTDAGAARLRREYGDYRQLFESDTTLALEGTVTSGMGEGKHYISLSGYMAQFRDRLGYEPFAGTLNVELTPESARTRGEMAALSATATRIDGWEDGDRTFGPATCYAARVESDGATYDGAHVIVPERTHHDETQLELIAPIKLREVLDLSDGDRLTIHLGDA</sequence>
<organism evidence="19 20">
    <name type="scientific">Haloplanus vescus</name>
    <dbReference type="NCBI Taxonomy" id="555874"/>
    <lineage>
        <taxon>Archaea</taxon>
        <taxon>Methanobacteriati</taxon>
        <taxon>Methanobacteriota</taxon>
        <taxon>Stenosarchaea group</taxon>
        <taxon>Halobacteria</taxon>
        <taxon>Halobacteriales</taxon>
        <taxon>Haloferacaceae</taxon>
        <taxon>Haloplanus</taxon>
    </lineage>
</organism>
<protein>
    <recommendedName>
        <fullName evidence="6">Riboflavin kinase</fullName>
        <ecNumber evidence="5">2.7.1.161</ecNumber>
    </recommendedName>
    <alternativeName>
        <fullName evidence="15">CTP-dependent riboflavin kinase</fullName>
    </alternativeName>
    <alternativeName>
        <fullName evidence="16">CTP:riboflavin 5'-phosphotransferase</fullName>
    </alternativeName>
    <alternativeName>
        <fullName evidence="14">Flavokinase</fullName>
    </alternativeName>
</protein>
<comment type="function">
    <text evidence="2">Catalyzes the CTP-dependent phosphorylation of riboflavin (vitamin B2) to form flavin mononucleotide (FMN).</text>
</comment>
<comment type="pathway">
    <text evidence="3">Cofactor biosynthesis; FMN biosynthesis; FMN from riboflavin (CTP route): step 1/1.</text>
</comment>
<evidence type="ECO:0000256" key="5">
    <source>
        <dbReference type="ARBA" id="ARBA00011987"/>
    </source>
</evidence>
<dbReference type="UniPathway" id="UPA00276">
    <property type="reaction ID" value="UER00929"/>
</dbReference>
<evidence type="ECO:0000256" key="13">
    <source>
        <dbReference type="ARBA" id="ARBA00022842"/>
    </source>
</evidence>
<dbReference type="InterPro" id="IPR023602">
    <property type="entry name" value="Riboflavin_kinase_CTP-dep"/>
</dbReference>
<dbReference type="AlphaFoldDB" id="A0A1H3XAT9"/>
<keyword evidence="8" id="KW-0288">FMN</keyword>
<dbReference type="InterPro" id="IPR036390">
    <property type="entry name" value="WH_DNA-bd_sf"/>
</dbReference>
<evidence type="ECO:0000256" key="11">
    <source>
        <dbReference type="ARBA" id="ARBA00022741"/>
    </source>
</evidence>
<dbReference type="GO" id="GO:0046872">
    <property type="term" value="F:metal ion binding"/>
    <property type="evidence" value="ECO:0007669"/>
    <property type="project" value="UniProtKB-KW"/>
</dbReference>
<evidence type="ECO:0000256" key="10">
    <source>
        <dbReference type="ARBA" id="ARBA00022723"/>
    </source>
</evidence>
<evidence type="ECO:0000256" key="17">
    <source>
        <dbReference type="ARBA" id="ARBA00047857"/>
    </source>
</evidence>
<evidence type="ECO:0000256" key="9">
    <source>
        <dbReference type="ARBA" id="ARBA00022679"/>
    </source>
</evidence>
<dbReference type="GO" id="GO:0009231">
    <property type="term" value="P:riboflavin biosynthetic process"/>
    <property type="evidence" value="ECO:0007669"/>
    <property type="project" value="InterPro"/>
</dbReference>
<accession>A0A1H3XAT9</accession>
<comment type="similarity">
    <text evidence="4">Belongs to the archaeal riboflavin kinase family.</text>
</comment>
<evidence type="ECO:0000256" key="3">
    <source>
        <dbReference type="ARBA" id="ARBA00005219"/>
    </source>
</evidence>
<dbReference type="InterPro" id="IPR039063">
    <property type="entry name" value="RibK_CTP-dep"/>
</dbReference>
<dbReference type="SUPFAM" id="SSF82114">
    <property type="entry name" value="Riboflavin kinase-like"/>
    <property type="match status" value="1"/>
</dbReference>
<name>A0A1H3XAT9_9EURY</name>
<keyword evidence="9" id="KW-0808">Transferase</keyword>
<evidence type="ECO:0000256" key="14">
    <source>
        <dbReference type="ARBA" id="ARBA00029789"/>
    </source>
</evidence>
<evidence type="ECO:0000256" key="16">
    <source>
        <dbReference type="ARBA" id="ARBA00033116"/>
    </source>
</evidence>
<evidence type="ECO:0000256" key="7">
    <source>
        <dbReference type="ARBA" id="ARBA00022630"/>
    </source>
</evidence>
<dbReference type="EC" id="2.7.1.161" evidence="5"/>
<gene>
    <name evidence="19" type="ORF">SAMN04488065_1458</name>
</gene>
<dbReference type="PANTHER" id="PTHR40706">
    <property type="entry name" value="RIBOFLAVIN KINASE"/>
    <property type="match status" value="1"/>
</dbReference>
<evidence type="ECO:0000313" key="19">
    <source>
        <dbReference type="EMBL" id="SDZ96505.1"/>
    </source>
</evidence>
<evidence type="ECO:0000256" key="2">
    <source>
        <dbReference type="ARBA" id="ARBA00003072"/>
    </source>
</evidence>
<dbReference type="GO" id="GO:0009398">
    <property type="term" value="P:FMN biosynthetic process"/>
    <property type="evidence" value="ECO:0007669"/>
    <property type="project" value="UniProtKB-UniPathway"/>
</dbReference>
<evidence type="ECO:0000256" key="1">
    <source>
        <dbReference type="ARBA" id="ARBA00001946"/>
    </source>
</evidence>
<dbReference type="PANTHER" id="PTHR40706:SF1">
    <property type="entry name" value="RIBOFLAVIN KINASE"/>
    <property type="match status" value="1"/>
</dbReference>
<keyword evidence="12 19" id="KW-0418">Kinase</keyword>
<dbReference type="Gene3D" id="1.10.10.10">
    <property type="entry name" value="Winged helix-like DNA-binding domain superfamily/Winged helix DNA-binding domain"/>
    <property type="match status" value="1"/>
</dbReference>
<evidence type="ECO:0000259" key="18">
    <source>
        <dbReference type="Pfam" id="PF01982"/>
    </source>
</evidence>
<feature type="domain" description="Riboflavin kinase" evidence="18">
    <location>
        <begin position="106"/>
        <end position="232"/>
    </location>
</feature>
<dbReference type="SUPFAM" id="SSF46785">
    <property type="entry name" value="Winged helix' DNA-binding domain"/>
    <property type="match status" value="1"/>
</dbReference>
<evidence type="ECO:0000256" key="8">
    <source>
        <dbReference type="ARBA" id="ARBA00022643"/>
    </source>
</evidence>
<keyword evidence="13" id="KW-0460">Magnesium</keyword>
<dbReference type="InterPro" id="IPR036388">
    <property type="entry name" value="WH-like_DNA-bd_sf"/>
</dbReference>
<dbReference type="EMBL" id="FNQT01000001">
    <property type="protein sequence ID" value="SDZ96505.1"/>
    <property type="molecule type" value="Genomic_DNA"/>
</dbReference>